<proteinExistence type="predicted"/>
<dbReference type="Pfam" id="PF12730">
    <property type="entry name" value="ABC2_membrane_4"/>
    <property type="match status" value="1"/>
</dbReference>
<reference evidence="1 2" key="1">
    <citation type="submission" date="2015-06" db="EMBL/GenBank/DDBJ databases">
        <title>The Genome Sequence of Enterococcus durans 4EA1.</title>
        <authorList>
            <consortium name="The Broad Institute Genomics Platform"/>
            <consortium name="The Broad Institute Genome Sequencing Center for Infectious Disease"/>
            <person name="Earl A.M."/>
            <person name="Van Tyne D."/>
            <person name="Lebreton F."/>
            <person name="Saavedra J.T."/>
            <person name="Gilmore M.S."/>
            <person name="Manson Mcguire A."/>
            <person name="Clock S."/>
            <person name="Crupain M."/>
            <person name="Rangan U."/>
            <person name="Young S."/>
            <person name="Abouelleil A."/>
            <person name="Cao P."/>
            <person name="Chapman S.B."/>
            <person name="Griggs A."/>
            <person name="Priest M."/>
            <person name="Shea T."/>
            <person name="Wortman J."/>
            <person name="Nusbaum C."/>
            <person name="Birren B."/>
        </authorList>
    </citation>
    <scope>NUCLEOTIDE SEQUENCE [LARGE SCALE GENOMIC DNA]</scope>
    <source>
        <strain evidence="1 2">4EA1</strain>
    </source>
</reference>
<gene>
    <name evidence="1" type="ORF">EA71_01004</name>
</gene>
<organism evidence="1 2">
    <name type="scientific">Enterococcus durans</name>
    <dbReference type="NCBI Taxonomy" id="53345"/>
    <lineage>
        <taxon>Bacteria</taxon>
        <taxon>Bacillati</taxon>
        <taxon>Bacillota</taxon>
        <taxon>Bacilli</taxon>
        <taxon>Lactobacillales</taxon>
        <taxon>Enterococcaceae</taxon>
        <taxon>Enterococcus</taxon>
    </lineage>
</organism>
<evidence type="ECO:0000313" key="1">
    <source>
        <dbReference type="EMBL" id="RCA10254.1"/>
    </source>
</evidence>
<accession>A0A367CCN8</accession>
<dbReference type="EMBL" id="LEPB01000004">
    <property type="protein sequence ID" value="RCA10254.1"/>
    <property type="molecule type" value="Genomic_DNA"/>
</dbReference>
<name>A0A367CCN8_9ENTE</name>
<sequence>MLHTMQWAIIKKDLQSITTNKQVFVTILMVPLALTIVLPTIFIMMVHFVPLDSLNLQALLEMIPRTGADQDVKQSLIKLLMNNIMPVFFLMIPIMASSVMAASSFVGEKEKQTLETLLYCPLPLKKIFQSKIAAAFLLSMIVSFTSFFAMMIVTQVEILVLMGTMFLPSISWLVILLLASPAISFIAITITVRGSAKAQTVEEAQQRAVFLILPILLFIIGQFMGIMLVNTWITLGLSIALILLAWLLVRGVTRKLSYETLLK</sequence>
<dbReference type="Proteomes" id="UP000252797">
    <property type="component" value="Unassembled WGS sequence"/>
</dbReference>
<protein>
    <submittedName>
        <fullName evidence="1">Uncharacterized protein</fullName>
    </submittedName>
</protein>
<evidence type="ECO:0000313" key="2">
    <source>
        <dbReference type="Proteomes" id="UP000252797"/>
    </source>
</evidence>
<dbReference type="GeneID" id="56743647"/>
<comment type="caution">
    <text evidence="1">The sequence shown here is derived from an EMBL/GenBank/DDBJ whole genome shotgun (WGS) entry which is preliminary data.</text>
</comment>
<dbReference type="RefSeq" id="WP_081134427.1">
    <property type="nucleotide sequence ID" value="NZ_CABGIZ010000006.1"/>
</dbReference>
<dbReference type="AlphaFoldDB" id="A0A367CCN8"/>
<dbReference type="STRING" id="53345.LIU_06275"/>